<proteinExistence type="predicted"/>
<keyword evidence="2" id="KW-0238">DNA-binding</keyword>
<evidence type="ECO:0000256" key="2">
    <source>
        <dbReference type="ARBA" id="ARBA00023125"/>
    </source>
</evidence>
<dbReference type="SUPFAM" id="SSF46955">
    <property type="entry name" value="Putative DNA-binding domain"/>
    <property type="match status" value="1"/>
</dbReference>
<dbReference type="SUPFAM" id="SSF116734">
    <property type="entry name" value="DNA methylase specificity domain"/>
    <property type="match status" value="1"/>
</dbReference>
<gene>
    <name evidence="4" type="ORF">ACFFFR_08830</name>
</gene>
<dbReference type="InterPro" id="IPR003356">
    <property type="entry name" value="DNA_methylase_A-5"/>
</dbReference>
<dbReference type="InterPro" id="IPR029063">
    <property type="entry name" value="SAM-dependent_MTases_sf"/>
</dbReference>
<dbReference type="InterPro" id="IPR052916">
    <property type="entry name" value="Type-I_RE_MTase_Subunit"/>
</dbReference>
<dbReference type="Gene3D" id="1.10.10.10">
    <property type="entry name" value="Winged helix-like DNA-binding domain superfamily/Winged helix DNA-binding domain"/>
    <property type="match status" value="1"/>
</dbReference>
<dbReference type="InterPro" id="IPR009061">
    <property type="entry name" value="DNA-bd_dom_put_sf"/>
</dbReference>
<dbReference type="InterPro" id="IPR044946">
    <property type="entry name" value="Restrct_endonuc_typeI_TRD_sf"/>
</dbReference>
<dbReference type="Gene3D" id="3.40.50.150">
    <property type="entry name" value="Vaccinia Virus protein VP39"/>
    <property type="match status" value="1"/>
</dbReference>
<protein>
    <submittedName>
        <fullName evidence="4">N-6 DNA methylase</fullName>
    </submittedName>
</protein>
<reference evidence="4 5" key="1">
    <citation type="submission" date="2024-09" db="EMBL/GenBank/DDBJ databases">
        <authorList>
            <person name="Sun Q."/>
            <person name="Mori K."/>
        </authorList>
    </citation>
    <scope>NUCLEOTIDE SEQUENCE [LARGE SCALE GENOMIC DNA]</scope>
    <source>
        <strain evidence="4 5">NCAIM B.02604</strain>
    </source>
</reference>
<dbReference type="InterPro" id="IPR036388">
    <property type="entry name" value="WH-like_DNA-bd_sf"/>
</dbReference>
<dbReference type="SUPFAM" id="SSF53335">
    <property type="entry name" value="S-adenosyl-L-methionine-dependent methyltransferases"/>
    <property type="match status" value="1"/>
</dbReference>
<keyword evidence="4" id="KW-0489">Methyltransferase</keyword>
<keyword evidence="5" id="KW-1185">Reference proteome</keyword>
<evidence type="ECO:0000313" key="5">
    <source>
        <dbReference type="Proteomes" id="UP001589862"/>
    </source>
</evidence>
<dbReference type="PRINTS" id="PR00507">
    <property type="entry name" value="N12N6MTFRASE"/>
</dbReference>
<evidence type="ECO:0000256" key="1">
    <source>
        <dbReference type="ARBA" id="ARBA00022747"/>
    </source>
</evidence>
<dbReference type="GO" id="GO:0032259">
    <property type="term" value="P:methylation"/>
    <property type="evidence" value="ECO:0007669"/>
    <property type="project" value="UniProtKB-KW"/>
</dbReference>
<evidence type="ECO:0000259" key="3">
    <source>
        <dbReference type="Pfam" id="PF02384"/>
    </source>
</evidence>
<dbReference type="RefSeq" id="WP_377459673.1">
    <property type="nucleotide sequence ID" value="NZ_JBHLUB010000030.1"/>
</dbReference>
<accession>A0ABV6PDM8</accession>
<dbReference type="GO" id="GO:0008168">
    <property type="term" value="F:methyltransferase activity"/>
    <property type="evidence" value="ECO:0007669"/>
    <property type="project" value="UniProtKB-KW"/>
</dbReference>
<evidence type="ECO:0000313" key="4">
    <source>
        <dbReference type="EMBL" id="MFC0582482.1"/>
    </source>
</evidence>
<dbReference type="Pfam" id="PF02384">
    <property type="entry name" value="N6_Mtase"/>
    <property type="match status" value="1"/>
</dbReference>
<organism evidence="4 5">
    <name type="scientific">Micrococcoides hystricis</name>
    <dbReference type="NCBI Taxonomy" id="1572761"/>
    <lineage>
        <taxon>Bacteria</taxon>
        <taxon>Bacillati</taxon>
        <taxon>Actinomycetota</taxon>
        <taxon>Actinomycetes</taxon>
        <taxon>Micrococcales</taxon>
        <taxon>Micrococcaceae</taxon>
        <taxon>Micrococcoides</taxon>
    </lineage>
</organism>
<keyword evidence="4" id="KW-0808">Transferase</keyword>
<dbReference type="PANTHER" id="PTHR42998:SF1">
    <property type="entry name" value="TYPE I RESTRICTION ENZYME HINDI METHYLASE SUBUNIT"/>
    <property type="match status" value="1"/>
</dbReference>
<dbReference type="Proteomes" id="UP001589862">
    <property type="component" value="Unassembled WGS sequence"/>
</dbReference>
<dbReference type="EMBL" id="JBHLUB010000030">
    <property type="protein sequence ID" value="MFC0582482.1"/>
    <property type="molecule type" value="Genomic_DNA"/>
</dbReference>
<name>A0ABV6PDM8_9MICC</name>
<dbReference type="PANTHER" id="PTHR42998">
    <property type="entry name" value="TYPE I RESTRICTION ENZYME HINDVIIP M PROTEIN-RELATED"/>
    <property type="match status" value="1"/>
</dbReference>
<dbReference type="CDD" id="cd02440">
    <property type="entry name" value="AdoMet_MTases"/>
    <property type="match status" value="1"/>
</dbReference>
<feature type="domain" description="DNA methylase adenine-specific" evidence="3">
    <location>
        <begin position="189"/>
        <end position="474"/>
    </location>
</feature>
<comment type="caution">
    <text evidence="4">The sequence shown here is derived from an EMBL/GenBank/DDBJ whole genome shotgun (WGS) entry which is preliminary data.</text>
</comment>
<dbReference type="Gene3D" id="3.90.220.20">
    <property type="entry name" value="DNA methylase specificity domains"/>
    <property type="match status" value="1"/>
</dbReference>
<sequence length="701" mass="76682">MKNTVTLTPSDIAQMAGVGLSTVSNWRSRHDDFPGPVSGSGSSRRFDADAVRAWLKLHGKKIQELSADSVLWNLMSQWRPLTSVEEAAGMVSAFLVWRAVSDPTSPRFAGNLSEAAQWPALFQHSDDEDLAAAVQTSVREYQEKREDKYRTVFEDLLAQLDGLVGRPDGTTANALKFTLNTINSFKAEELGQIYMAFQDRVTQSLHRGYDDYSTSQDLIDVLVAVSKDIPGSVHDPAVGSGRLLFAVGNHGDDRKHLTGQEMLPNVYRQALQHALVSGQNNVHLELGDVFSTDYFDPSCAQVVVVDPPYAMSYRDHDQLALDHRLPYGTPPRSTIDTAWLQLAIWYLGSNGRAFVIQPSGSSYMRGSADIRANMLKSGTIEAVVSLPAGVAGRTKIPVDLWVLARPGEVADPDKVLLIDRTDQEQLDPEAIAKTLREWRTEGKEPAEKHAGIFTVSDILEKESILTPQRWIAYQDDSVSLESVIADLEALHETTRVLDTVTLDPVALVPAPHTPTLGSVSDLVKAGSVKVLRNRSRRSDADEAENGLPVIDGAWIHGKSGVQQKVDPESLTGEPLITEPGDVVLQNTGGLAARVDDEGGQLVLSPTLHVLRLQDDRFLPEYLAEMLVSSVNRRQAMGAAIQRVRLEDLQIASLSMNDQQQLVTQFDTVRQLQAAAQELLDAASTARDALVDGVTSGVIKIK</sequence>
<keyword evidence="1" id="KW-0680">Restriction system</keyword>